<evidence type="ECO:0000313" key="2">
    <source>
        <dbReference type="Proteomes" id="UP001292094"/>
    </source>
</evidence>
<sequence length="112" mass="12618">MITSVVNQAPYPSHSSPSQRSRIFNFTCLRTPSNQACPLPYRRSVTTSLAAHLERPLPPNLTKPTPHQDSGSHMSLNTFQRYKIQHITKGGSLIYNKVLGFNRLLCLQWGIV</sequence>
<gene>
    <name evidence="1" type="ORF">Pmani_009223</name>
</gene>
<dbReference type="AlphaFoldDB" id="A0AAE1UD38"/>
<dbReference type="Proteomes" id="UP001292094">
    <property type="component" value="Unassembled WGS sequence"/>
</dbReference>
<protein>
    <submittedName>
        <fullName evidence="1">Uncharacterized protein</fullName>
    </submittedName>
</protein>
<reference evidence="1" key="1">
    <citation type="submission" date="2023-11" db="EMBL/GenBank/DDBJ databases">
        <title>Genome assemblies of two species of porcelain crab, Petrolisthes cinctipes and Petrolisthes manimaculis (Anomura: Porcellanidae).</title>
        <authorList>
            <person name="Angst P."/>
        </authorList>
    </citation>
    <scope>NUCLEOTIDE SEQUENCE</scope>
    <source>
        <strain evidence="1">PB745_02</strain>
        <tissue evidence="1">Gill</tissue>
    </source>
</reference>
<dbReference type="EMBL" id="JAWZYT010000713">
    <property type="protein sequence ID" value="KAK4319878.1"/>
    <property type="molecule type" value="Genomic_DNA"/>
</dbReference>
<organism evidence="1 2">
    <name type="scientific">Petrolisthes manimaculis</name>
    <dbReference type="NCBI Taxonomy" id="1843537"/>
    <lineage>
        <taxon>Eukaryota</taxon>
        <taxon>Metazoa</taxon>
        <taxon>Ecdysozoa</taxon>
        <taxon>Arthropoda</taxon>
        <taxon>Crustacea</taxon>
        <taxon>Multicrustacea</taxon>
        <taxon>Malacostraca</taxon>
        <taxon>Eumalacostraca</taxon>
        <taxon>Eucarida</taxon>
        <taxon>Decapoda</taxon>
        <taxon>Pleocyemata</taxon>
        <taxon>Anomura</taxon>
        <taxon>Galatheoidea</taxon>
        <taxon>Porcellanidae</taxon>
        <taxon>Petrolisthes</taxon>
    </lineage>
</organism>
<proteinExistence type="predicted"/>
<comment type="caution">
    <text evidence="1">The sequence shown here is derived from an EMBL/GenBank/DDBJ whole genome shotgun (WGS) entry which is preliminary data.</text>
</comment>
<keyword evidence="2" id="KW-1185">Reference proteome</keyword>
<name>A0AAE1UD38_9EUCA</name>
<accession>A0AAE1UD38</accession>
<evidence type="ECO:0000313" key="1">
    <source>
        <dbReference type="EMBL" id="KAK4319878.1"/>
    </source>
</evidence>